<protein>
    <recommendedName>
        <fullName evidence="11">8-oxo-dGTP diphosphatase</fullName>
        <ecNumber evidence="11">3.6.1.55</ecNumber>
    </recommendedName>
</protein>
<dbReference type="InterPro" id="IPR020084">
    <property type="entry name" value="NUDIX_hydrolase_CS"/>
</dbReference>
<evidence type="ECO:0000313" key="16">
    <source>
        <dbReference type="Proteomes" id="UP001219037"/>
    </source>
</evidence>
<evidence type="ECO:0000256" key="3">
    <source>
        <dbReference type="ARBA" id="ARBA00022457"/>
    </source>
</evidence>
<feature type="compositionally biased region" description="Low complexity" evidence="13">
    <location>
        <begin position="1"/>
        <end position="17"/>
    </location>
</feature>
<keyword evidence="5" id="KW-0479">Metal-binding</keyword>
<dbReference type="InterPro" id="IPR015797">
    <property type="entry name" value="NUDIX_hydrolase-like_dom_sf"/>
</dbReference>
<keyword evidence="6" id="KW-0227">DNA damage</keyword>
<dbReference type="PROSITE" id="PS00893">
    <property type="entry name" value="NUDIX_BOX"/>
    <property type="match status" value="1"/>
</dbReference>
<gene>
    <name evidence="15" type="ORF">P8192_09405</name>
</gene>
<evidence type="ECO:0000256" key="6">
    <source>
        <dbReference type="ARBA" id="ARBA00022763"/>
    </source>
</evidence>
<evidence type="ECO:0000256" key="4">
    <source>
        <dbReference type="ARBA" id="ARBA00022705"/>
    </source>
</evidence>
<organism evidence="15 16">
    <name type="scientific">Citricoccus muralis</name>
    <dbReference type="NCBI Taxonomy" id="169134"/>
    <lineage>
        <taxon>Bacteria</taxon>
        <taxon>Bacillati</taxon>
        <taxon>Actinomycetota</taxon>
        <taxon>Actinomycetes</taxon>
        <taxon>Micrococcales</taxon>
        <taxon>Micrococcaceae</taxon>
        <taxon>Citricoccus</taxon>
    </lineage>
</organism>
<sequence>MSRASSSAVPTSTPPSQSKKKRGVVGAAILDTRESRKQLLAARRSAPEALAGLWEFPGGKVEPGENAESALIREVKEELGVEIELGDEIRSDHPDGWLLANGARMRVFEAWIVAGETAPLEDHDLLEWTDVTTEALYRLEWIPADFPIVDALLARFGE</sequence>
<accession>A0ABY8H4L2</accession>
<comment type="catalytic activity">
    <reaction evidence="10">
        <text>8-oxo-dGTP + H2O = 8-oxo-dGMP + diphosphate + H(+)</text>
        <dbReference type="Rhea" id="RHEA:31575"/>
        <dbReference type="ChEBI" id="CHEBI:15377"/>
        <dbReference type="ChEBI" id="CHEBI:15378"/>
        <dbReference type="ChEBI" id="CHEBI:33019"/>
        <dbReference type="ChEBI" id="CHEBI:63224"/>
        <dbReference type="ChEBI" id="CHEBI:77896"/>
        <dbReference type="EC" id="3.6.1.55"/>
    </reaction>
</comment>
<dbReference type="EMBL" id="CP121252">
    <property type="protein sequence ID" value="WFP15618.1"/>
    <property type="molecule type" value="Genomic_DNA"/>
</dbReference>
<evidence type="ECO:0000256" key="1">
    <source>
        <dbReference type="ARBA" id="ARBA00001946"/>
    </source>
</evidence>
<dbReference type="EC" id="3.6.1.55" evidence="11"/>
<evidence type="ECO:0000259" key="14">
    <source>
        <dbReference type="PROSITE" id="PS51462"/>
    </source>
</evidence>
<dbReference type="Pfam" id="PF00293">
    <property type="entry name" value="NUDIX"/>
    <property type="match status" value="1"/>
</dbReference>
<comment type="cofactor">
    <cofactor evidence="1">
        <name>Mg(2+)</name>
        <dbReference type="ChEBI" id="CHEBI:18420"/>
    </cofactor>
</comment>
<dbReference type="InterPro" id="IPR047127">
    <property type="entry name" value="MutT-like"/>
</dbReference>
<dbReference type="InterPro" id="IPR020476">
    <property type="entry name" value="Nudix_hydrolase"/>
</dbReference>
<comment type="similarity">
    <text evidence="2 12">Belongs to the Nudix hydrolase family.</text>
</comment>
<evidence type="ECO:0000256" key="5">
    <source>
        <dbReference type="ARBA" id="ARBA00022723"/>
    </source>
</evidence>
<keyword evidence="3" id="KW-0515">Mutator protein</keyword>
<dbReference type="PANTHER" id="PTHR47707">
    <property type="entry name" value="8-OXO-DGTP DIPHOSPHATASE"/>
    <property type="match status" value="1"/>
</dbReference>
<dbReference type="InterPro" id="IPR000086">
    <property type="entry name" value="NUDIX_hydrolase_dom"/>
</dbReference>
<keyword evidence="16" id="KW-1185">Reference proteome</keyword>
<evidence type="ECO:0000256" key="2">
    <source>
        <dbReference type="ARBA" id="ARBA00005582"/>
    </source>
</evidence>
<dbReference type="PROSITE" id="PS51462">
    <property type="entry name" value="NUDIX"/>
    <property type="match status" value="1"/>
</dbReference>
<dbReference type="Proteomes" id="UP001219037">
    <property type="component" value="Chromosome"/>
</dbReference>
<keyword evidence="7 12" id="KW-0378">Hydrolase</keyword>
<evidence type="ECO:0000256" key="7">
    <source>
        <dbReference type="ARBA" id="ARBA00022801"/>
    </source>
</evidence>
<dbReference type="PANTHER" id="PTHR47707:SF1">
    <property type="entry name" value="NUDIX HYDROLASE FAMILY PROTEIN"/>
    <property type="match status" value="1"/>
</dbReference>
<feature type="domain" description="Nudix hydrolase" evidence="14">
    <location>
        <begin position="20"/>
        <end position="156"/>
    </location>
</feature>
<keyword evidence="4" id="KW-0235">DNA replication</keyword>
<keyword evidence="9" id="KW-0234">DNA repair</keyword>
<evidence type="ECO:0000256" key="11">
    <source>
        <dbReference type="ARBA" id="ARBA00038905"/>
    </source>
</evidence>
<dbReference type="SUPFAM" id="SSF55811">
    <property type="entry name" value="Nudix"/>
    <property type="match status" value="1"/>
</dbReference>
<reference evidence="15 16" key="1">
    <citation type="submission" date="2023-04" db="EMBL/GenBank/DDBJ databases">
        <title>Funneling lignin-derived compounds into biodiesel using alkali-halophilic Citricoccus sp. P2.</title>
        <authorList>
            <person name="Luo C.-B."/>
        </authorList>
    </citation>
    <scope>NUCLEOTIDE SEQUENCE [LARGE SCALE GENOMIC DNA]</scope>
    <source>
        <strain evidence="15 16">P2</strain>
    </source>
</reference>
<dbReference type="RefSeq" id="WP_278156520.1">
    <property type="nucleotide sequence ID" value="NZ_CP121252.1"/>
</dbReference>
<name>A0ABY8H4L2_9MICC</name>
<dbReference type="Gene3D" id="3.90.79.10">
    <property type="entry name" value="Nucleoside Triphosphate Pyrophosphohydrolase"/>
    <property type="match status" value="1"/>
</dbReference>
<evidence type="ECO:0000256" key="8">
    <source>
        <dbReference type="ARBA" id="ARBA00022842"/>
    </source>
</evidence>
<dbReference type="GO" id="GO:0016787">
    <property type="term" value="F:hydrolase activity"/>
    <property type="evidence" value="ECO:0007669"/>
    <property type="project" value="UniProtKB-KW"/>
</dbReference>
<dbReference type="PRINTS" id="PR00502">
    <property type="entry name" value="NUDIXFAMILY"/>
</dbReference>
<evidence type="ECO:0000256" key="12">
    <source>
        <dbReference type="RuleBase" id="RU003476"/>
    </source>
</evidence>
<keyword evidence="8" id="KW-0460">Magnesium</keyword>
<dbReference type="CDD" id="cd03425">
    <property type="entry name" value="NUDIX_MutT_NudA_like"/>
    <property type="match status" value="1"/>
</dbReference>
<evidence type="ECO:0000256" key="10">
    <source>
        <dbReference type="ARBA" id="ARBA00035861"/>
    </source>
</evidence>
<evidence type="ECO:0000256" key="13">
    <source>
        <dbReference type="SAM" id="MobiDB-lite"/>
    </source>
</evidence>
<evidence type="ECO:0000313" key="15">
    <source>
        <dbReference type="EMBL" id="WFP15618.1"/>
    </source>
</evidence>
<feature type="region of interest" description="Disordered" evidence="13">
    <location>
        <begin position="1"/>
        <end position="25"/>
    </location>
</feature>
<evidence type="ECO:0000256" key="9">
    <source>
        <dbReference type="ARBA" id="ARBA00023204"/>
    </source>
</evidence>
<proteinExistence type="inferred from homology"/>